<dbReference type="PROSITE" id="PS00156">
    <property type="entry name" value="OMPDECASE"/>
    <property type="match status" value="1"/>
</dbReference>
<comment type="pathway">
    <text evidence="1">Pyrimidine metabolism; UMP biosynthesis via de novo pathway; UMP from orotate: step 2/2.</text>
</comment>
<gene>
    <name evidence="15" type="ORF">XYLVIOL_LOCUS1303</name>
</gene>
<keyword evidence="10" id="KW-0210">Decarboxylase</keyword>
<dbReference type="CDD" id="cd04725">
    <property type="entry name" value="OMP_decarboxylase_like"/>
    <property type="match status" value="1"/>
</dbReference>
<comment type="pathway">
    <text evidence="2">Pyrimidine metabolism; UMP biosynthesis via de novo pathway; UMP from orotate: step 1/2.</text>
</comment>
<evidence type="ECO:0000256" key="1">
    <source>
        <dbReference type="ARBA" id="ARBA00004861"/>
    </source>
</evidence>
<dbReference type="CDD" id="cd06223">
    <property type="entry name" value="PRTases_typeI"/>
    <property type="match status" value="1"/>
</dbReference>
<comment type="caution">
    <text evidence="15">The sequence shown here is derived from an EMBL/GenBank/DDBJ whole genome shotgun (WGS) entry which is preliminary data.</text>
</comment>
<evidence type="ECO:0000256" key="5">
    <source>
        <dbReference type="ARBA" id="ARBA00011971"/>
    </source>
</evidence>
<evidence type="ECO:0000313" key="16">
    <source>
        <dbReference type="Proteomes" id="UP001642520"/>
    </source>
</evidence>
<dbReference type="InterPro" id="IPR029057">
    <property type="entry name" value="PRTase-like"/>
</dbReference>
<name>A0ABP1N1W0_XYLVO</name>
<evidence type="ECO:0000256" key="4">
    <source>
        <dbReference type="ARBA" id="ARBA00009769"/>
    </source>
</evidence>
<reference evidence="15 16" key="1">
    <citation type="submission" date="2024-08" db="EMBL/GenBank/DDBJ databases">
        <authorList>
            <person name="Will J Nash"/>
            <person name="Angela Man"/>
            <person name="Seanna McTaggart"/>
            <person name="Kendall Baker"/>
            <person name="Tom Barker"/>
            <person name="Leah Catchpole"/>
            <person name="Alex Durrant"/>
            <person name="Karim Gharbi"/>
            <person name="Naomi Irish"/>
            <person name="Gemy Kaithakottil"/>
            <person name="Debby Ku"/>
            <person name="Aaliyah Providence"/>
            <person name="Felix Shaw"/>
            <person name="David Swarbreck"/>
            <person name="Chris Watkins"/>
            <person name="Ann M. McCartney"/>
            <person name="Giulio Formenti"/>
            <person name="Alice Mouton"/>
            <person name="Noel Vella"/>
            <person name="Bjorn M von Reumont"/>
            <person name="Adriana Vella"/>
            <person name="Wilfried Haerty"/>
        </authorList>
    </citation>
    <scope>NUCLEOTIDE SEQUENCE [LARGE SCALE GENOMIC DNA]</scope>
</reference>
<dbReference type="HAMAP" id="MF_01208">
    <property type="entry name" value="PyrE"/>
    <property type="match status" value="1"/>
</dbReference>
<dbReference type="InterPro" id="IPR011060">
    <property type="entry name" value="RibuloseP-bd_barrel"/>
</dbReference>
<organism evidence="15 16">
    <name type="scientific">Xylocopa violacea</name>
    <name type="common">Violet carpenter bee</name>
    <name type="synonym">Apis violacea</name>
    <dbReference type="NCBI Taxonomy" id="135666"/>
    <lineage>
        <taxon>Eukaryota</taxon>
        <taxon>Metazoa</taxon>
        <taxon>Ecdysozoa</taxon>
        <taxon>Arthropoda</taxon>
        <taxon>Hexapoda</taxon>
        <taxon>Insecta</taxon>
        <taxon>Pterygota</taxon>
        <taxon>Neoptera</taxon>
        <taxon>Endopterygota</taxon>
        <taxon>Hymenoptera</taxon>
        <taxon>Apocrita</taxon>
        <taxon>Aculeata</taxon>
        <taxon>Apoidea</taxon>
        <taxon>Anthophila</taxon>
        <taxon>Apidae</taxon>
        <taxon>Xylocopa</taxon>
        <taxon>Xylocopa</taxon>
    </lineage>
</organism>
<dbReference type="Gene3D" id="3.20.20.70">
    <property type="entry name" value="Aldolase class I"/>
    <property type="match status" value="1"/>
</dbReference>
<keyword evidence="13" id="KW-0511">Multifunctional enzyme</keyword>
<evidence type="ECO:0000256" key="9">
    <source>
        <dbReference type="ARBA" id="ARBA00022679"/>
    </source>
</evidence>
<dbReference type="SUPFAM" id="SSF51366">
    <property type="entry name" value="Ribulose-phoshate binding barrel"/>
    <property type="match status" value="1"/>
</dbReference>
<keyword evidence="11" id="KW-0665">Pyrimidine biosynthesis</keyword>
<evidence type="ECO:0000256" key="3">
    <source>
        <dbReference type="ARBA" id="ARBA00006221"/>
    </source>
</evidence>
<dbReference type="InterPro" id="IPR013785">
    <property type="entry name" value="Aldolase_TIM"/>
</dbReference>
<sequence>MLLRKARIMFQISSAMNTELKELAIALYEIDALKFGEFVTKVGLKTPVYFDLRVIISHPKIMARLAKTLWKFAEEYSDIAQICGVPYTALPLATLISVNSNIPMLIKRKEAKAYGTKKLIEGNFKQGDRCVIIEDVVTSGSSILETVHTLRKEGLKVTETFVVVDREQGGKKNIENHGIQMRSLYTINTLMAYLLESNKITPKIVKEVTDYLLKYQAPIISVQDKRLRTPFHVRANKTKNAIASKLFNLMEAKQSTICLAADLTKADAILELADLTGPHIVILKTHVDIVEDFSDDFIKRLKELAKKHDFLLMEDRKFADIGNTVSLQYQKGIYKIAEWADLITVHAIAGQSIVDGLRNGLKNISEPRGLFILAEMSSKGALTTGEYTQGAVSIAQSSDMVCGVVCQSNIFPNLGLIQLTPGVKLSKSSDDLGQQYNTPETVVNSGADSAVVGRGITEAQDKLAATLEYKKELWAAYQKRVSTQGFHLLSCSN</sequence>
<dbReference type="InterPro" id="IPR001754">
    <property type="entry name" value="OMPdeCOase_dom"/>
</dbReference>
<dbReference type="SUPFAM" id="SSF53271">
    <property type="entry name" value="PRTase-like"/>
    <property type="match status" value="1"/>
</dbReference>
<evidence type="ECO:0000256" key="6">
    <source>
        <dbReference type="ARBA" id="ARBA00012321"/>
    </source>
</evidence>
<keyword evidence="16" id="KW-1185">Reference proteome</keyword>
<proteinExistence type="inferred from homology"/>
<dbReference type="InterPro" id="IPR000836">
    <property type="entry name" value="PRTase_dom"/>
</dbReference>
<dbReference type="Pfam" id="PF00215">
    <property type="entry name" value="OMPdecase"/>
    <property type="match status" value="1"/>
</dbReference>
<evidence type="ECO:0000259" key="14">
    <source>
        <dbReference type="SMART" id="SM00934"/>
    </source>
</evidence>
<evidence type="ECO:0000256" key="11">
    <source>
        <dbReference type="ARBA" id="ARBA00022975"/>
    </source>
</evidence>
<keyword evidence="9" id="KW-0808">Transferase</keyword>
<dbReference type="PANTHER" id="PTHR19278">
    <property type="entry name" value="OROTATE PHOSPHORIBOSYLTRANSFERASE"/>
    <property type="match status" value="1"/>
</dbReference>
<dbReference type="PANTHER" id="PTHR19278:SF9">
    <property type="entry name" value="URIDINE 5'-MONOPHOSPHATE SYNTHASE"/>
    <property type="match status" value="1"/>
</dbReference>
<protein>
    <recommendedName>
        <fullName evidence="7">Uridine 5'-monophosphate synthase</fullName>
        <ecNumber evidence="5">2.4.2.10</ecNumber>
        <ecNumber evidence="6">4.1.1.23</ecNumber>
    </recommendedName>
</protein>
<dbReference type="NCBIfam" id="TIGR00336">
    <property type="entry name" value="pyrE"/>
    <property type="match status" value="1"/>
</dbReference>
<accession>A0ABP1N1W0</accession>
<keyword evidence="8" id="KW-0328">Glycosyltransferase</keyword>
<dbReference type="SMART" id="SM00934">
    <property type="entry name" value="OMPdecase"/>
    <property type="match status" value="1"/>
</dbReference>
<comment type="similarity">
    <text evidence="4">In the C-terminal section; belongs to the OMP decarboxylase family.</text>
</comment>
<evidence type="ECO:0000256" key="8">
    <source>
        <dbReference type="ARBA" id="ARBA00022676"/>
    </source>
</evidence>
<dbReference type="InterPro" id="IPR018089">
    <property type="entry name" value="OMPdecase_AS"/>
</dbReference>
<feature type="domain" description="Orotidine 5'-phosphate decarboxylase" evidence="14">
    <location>
        <begin position="256"/>
        <end position="469"/>
    </location>
</feature>
<evidence type="ECO:0000256" key="7">
    <source>
        <dbReference type="ARBA" id="ARBA00015047"/>
    </source>
</evidence>
<dbReference type="Pfam" id="PF00156">
    <property type="entry name" value="Pribosyltran"/>
    <property type="match status" value="1"/>
</dbReference>
<dbReference type="NCBIfam" id="TIGR01740">
    <property type="entry name" value="pyrF"/>
    <property type="match status" value="1"/>
</dbReference>
<dbReference type="InterPro" id="IPR023031">
    <property type="entry name" value="OPRT"/>
</dbReference>
<dbReference type="Proteomes" id="UP001642520">
    <property type="component" value="Unassembled WGS sequence"/>
</dbReference>
<keyword evidence="12" id="KW-0456">Lyase</keyword>
<dbReference type="InterPro" id="IPR014732">
    <property type="entry name" value="OMPdecase"/>
</dbReference>
<evidence type="ECO:0000256" key="13">
    <source>
        <dbReference type="ARBA" id="ARBA00023268"/>
    </source>
</evidence>
<dbReference type="InterPro" id="IPR004467">
    <property type="entry name" value="Or_phspho_trans_dom"/>
</dbReference>
<evidence type="ECO:0000313" key="15">
    <source>
        <dbReference type="EMBL" id="CAL7934944.1"/>
    </source>
</evidence>
<dbReference type="Gene3D" id="3.40.50.2020">
    <property type="match status" value="1"/>
</dbReference>
<comment type="similarity">
    <text evidence="3">In the N-terminal section; belongs to the purine/pyrimidine phosphoribosyltransferase family.</text>
</comment>
<dbReference type="EC" id="2.4.2.10" evidence="5"/>
<evidence type="ECO:0000256" key="12">
    <source>
        <dbReference type="ARBA" id="ARBA00023239"/>
    </source>
</evidence>
<dbReference type="EC" id="4.1.1.23" evidence="6"/>
<evidence type="ECO:0000256" key="2">
    <source>
        <dbReference type="ARBA" id="ARBA00004889"/>
    </source>
</evidence>
<dbReference type="EMBL" id="CAXAJV020001282">
    <property type="protein sequence ID" value="CAL7934944.1"/>
    <property type="molecule type" value="Genomic_DNA"/>
</dbReference>
<evidence type="ECO:0000256" key="10">
    <source>
        <dbReference type="ARBA" id="ARBA00022793"/>
    </source>
</evidence>